<comment type="caution">
    <text evidence="3">The sequence shown here is derived from an EMBL/GenBank/DDBJ whole genome shotgun (WGS) entry which is preliminary data.</text>
</comment>
<dbReference type="AlphaFoldDB" id="A0A4Y8V567"/>
<feature type="transmembrane region" description="Helical" evidence="1">
    <location>
        <begin position="34"/>
        <end position="59"/>
    </location>
</feature>
<reference evidence="3 4" key="1">
    <citation type="submission" date="2019-03" db="EMBL/GenBank/DDBJ databases">
        <title>Draft genome sequence of humic substances-degrading Pseudomonas kribbensis CHA-19 from forest soil.</title>
        <authorList>
            <person name="Kim D."/>
        </authorList>
    </citation>
    <scope>NUCLEOTIDE SEQUENCE [LARGE SCALE GENOMIC DNA]</scope>
    <source>
        <strain evidence="3 4">CHA-19</strain>
    </source>
</reference>
<name>A0A4Y8V567_9PSED</name>
<keyword evidence="2" id="KW-0732">Signal</keyword>
<feature type="chain" id="PRO_5021425706" description="Methyltransferase" evidence="2">
    <location>
        <begin position="25"/>
        <end position="69"/>
    </location>
</feature>
<organism evidence="3 4">
    <name type="scientific">Pseudomonas kribbensis</name>
    <dbReference type="NCBI Taxonomy" id="1628086"/>
    <lineage>
        <taxon>Bacteria</taxon>
        <taxon>Pseudomonadati</taxon>
        <taxon>Pseudomonadota</taxon>
        <taxon>Gammaproteobacteria</taxon>
        <taxon>Pseudomonadales</taxon>
        <taxon>Pseudomonadaceae</taxon>
        <taxon>Pseudomonas</taxon>
    </lineage>
</organism>
<evidence type="ECO:0000256" key="1">
    <source>
        <dbReference type="SAM" id="Phobius"/>
    </source>
</evidence>
<proteinExistence type="predicted"/>
<protein>
    <recommendedName>
        <fullName evidence="5">Methyltransferase</fullName>
    </recommendedName>
</protein>
<keyword evidence="1" id="KW-1133">Transmembrane helix</keyword>
<accession>A0A4Y8V567</accession>
<evidence type="ECO:0000313" key="3">
    <source>
        <dbReference type="EMBL" id="TFH76245.1"/>
    </source>
</evidence>
<dbReference type="Proteomes" id="UP000297555">
    <property type="component" value="Unassembled WGS sequence"/>
</dbReference>
<gene>
    <name evidence="3" type="ORF">E4J90_29310</name>
</gene>
<sequence>MKVSKTLKIAVATGLTAVAGLSQAAGTAVDPAPIISSLTDAGTTAAAVGTAVLGVVVVIKTFKYIRQAF</sequence>
<evidence type="ECO:0000313" key="4">
    <source>
        <dbReference type="Proteomes" id="UP000297555"/>
    </source>
</evidence>
<dbReference type="Pfam" id="PF05356">
    <property type="entry name" value="Phage_Coat_B"/>
    <property type="match status" value="1"/>
</dbReference>
<evidence type="ECO:0008006" key="5">
    <source>
        <dbReference type="Google" id="ProtNLM"/>
    </source>
</evidence>
<keyword evidence="1" id="KW-0812">Transmembrane</keyword>
<dbReference type="EMBL" id="SPDQ01000029">
    <property type="protein sequence ID" value="TFH76245.1"/>
    <property type="molecule type" value="Genomic_DNA"/>
</dbReference>
<dbReference type="InterPro" id="IPR008020">
    <property type="entry name" value="G8P"/>
</dbReference>
<evidence type="ECO:0000256" key="2">
    <source>
        <dbReference type="SAM" id="SignalP"/>
    </source>
</evidence>
<dbReference type="RefSeq" id="WP_134828699.1">
    <property type="nucleotide sequence ID" value="NZ_SPDQ01000029.1"/>
</dbReference>
<feature type="signal peptide" evidence="2">
    <location>
        <begin position="1"/>
        <end position="24"/>
    </location>
</feature>
<dbReference type="SUPFAM" id="SSF57987">
    <property type="entry name" value="Inovirus (filamentous phage) major coat protein"/>
    <property type="match status" value="1"/>
</dbReference>
<keyword evidence="1" id="KW-0472">Membrane</keyword>